<accession>A0ABU2NWN7</accession>
<evidence type="ECO:0000313" key="2">
    <source>
        <dbReference type="EMBL" id="MDT0381395.1"/>
    </source>
</evidence>
<comment type="caution">
    <text evidence="2">The sequence shown here is derived from an EMBL/GenBank/DDBJ whole genome shotgun (WGS) entry which is preliminary data.</text>
</comment>
<feature type="region of interest" description="Disordered" evidence="1">
    <location>
        <begin position="58"/>
        <end position="79"/>
    </location>
</feature>
<gene>
    <name evidence="2" type="ORF">RM572_21795</name>
</gene>
<dbReference type="EMBL" id="JAVREQ010000022">
    <property type="protein sequence ID" value="MDT0381395.1"/>
    <property type="molecule type" value="Genomic_DNA"/>
</dbReference>
<reference evidence="3" key="1">
    <citation type="submission" date="2023-07" db="EMBL/GenBank/DDBJ databases">
        <title>30 novel species of actinomycetes from the DSMZ collection.</title>
        <authorList>
            <person name="Nouioui I."/>
        </authorList>
    </citation>
    <scope>NUCLEOTIDE SEQUENCE [LARGE SCALE GENOMIC DNA]</scope>
    <source>
        <strain evidence="3">DSM 42041</strain>
    </source>
</reference>
<proteinExistence type="predicted"/>
<protein>
    <submittedName>
        <fullName evidence="2">Uncharacterized protein</fullName>
    </submittedName>
</protein>
<evidence type="ECO:0000256" key="1">
    <source>
        <dbReference type="SAM" id="MobiDB-lite"/>
    </source>
</evidence>
<dbReference type="RefSeq" id="WP_311675086.1">
    <property type="nucleotide sequence ID" value="NZ_JAVREQ010000022.1"/>
</dbReference>
<dbReference type="Proteomes" id="UP001183414">
    <property type="component" value="Unassembled WGS sequence"/>
</dbReference>
<sequence>MSARIMLICERLHGDYGVCAATLLTDAQTIADARAYGARLGWYWSPQVRQDLCPTCSGRQPTRGPSVVHLRPEHDGGVQ</sequence>
<name>A0ABU2NWN7_9ACTN</name>
<evidence type="ECO:0000313" key="3">
    <source>
        <dbReference type="Proteomes" id="UP001183414"/>
    </source>
</evidence>
<keyword evidence="3" id="KW-1185">Reference proteome</keyword>
<feature type="compositionally biased region" description="Basic and acidic residues" evidence="1">
    <location>
        <begin position="70"/>
        <end position="79"/>
    </location>
</feature>
<organism evidence="2 3">
    <name type="scientific">Streptomyces hazeniae</name>
    <dbReference type="NCBI Taxonomy" id="3075538"/>
    <lineage>
        <taxon>Bacteria</taxon>
        <taxon>Bacillati</taxon>
        <taxon>Actinomycetota</taxon>
        <taxon>Actinomycetes</taxon>
        <taxon>Kitasatosporales</taxon>
        <taxon>Streptomycetaceae</taxon>
        <taxon>Streptomyces</taxon>
    </lineage>
</organism>